<proteinExistence type="predicted"/>
<keyword evidence="2" id="KW-1185">Reference proteome</keyword>
<accession>A0ACA9Y972</accession>
<evidence type="ECO:0000313" key="2">
    <source>
        <dbReference type="Proteomes" id="UP001152531"/>
    </source>
</evidence>
<sequence length="135" mass="15498">MLIYKDVITGDNLFSDQYPFKEVGDAVYEVSFTSVDGKNLVEEFNLQPTFFDKKSFLENFRSYGLVVSKYLEESNPDSVRPFQANSMAYVKEHLQNIKDFEFYTGPSGILEGMVVMVPDEEVALFWKYGVQPSES</sequence>
<reference evidence="1" key="1">
    <citation type="submission" date="2022-06" db="EMBL/GenBank/DDBJ databases">
        <authorList>
            <person name="Legras J.-L."/>
            <person name="Devillers H."/>
            <person name="Grondin C."/>
        </authorList>
    </citation>
    <scope>NUCLEOTIDE SEQUENCE</scope>
    <source>
        <strain evidence="1">CLIB 1444</strain>
    </source>
</reference>
<comment type="caution">
    <text evidence="1">The sequence shown here is derived from an EMBL/GenBank/DDBJ whole genome shotgun (WGS) entry which is preliminary data.</text>
</comment>
<evidence type="ECO:0000313" key="1">
    <source>
        <dbReference type="EMBL" id="CAH6721586.1"/>
    </source>
</evidence>
<name>A0ACA9Y972_9ASCO</name>
<dbReference type="EMBL" id="CALSDN010000006">
    <property type="protein sequence ID" value="CAH6721586.1"/>
    <property type="molecule type" value="Genomic_DNA"/>
</dbReference>
<dbReference type="Proteomes" id="UP001152531">
    <property type="component" value="Unassembled WGS sequence"/>
</dbReference>
<protein>
    <submittedName>
        <fullName evidence="1">Translationally-controlled tumor protein homolog</fullName>
    </submittedName>
</protein>
<organism evidence="1 2">
    <name type="scientific">[Candida] jaroonii</name>
    <dbReference type="NCBI Taxonomy" id="467808"/>
    <lineage>
        <taxon>Eukaryota</taxon>
        <taxon>Fungi</taxon>
        <taxon>Dikarya</taxon>
        <taxon>Ascomycota</taxon>
        <taxon>Saccharomycotina</taxon>
        <taxon>Pichiomycetes</taxon>
        <taxon>Debaryomycetaceae</taxon>
        <taxon>Yamadazyma</taxon>
    </lineage>
</organism>
<gene>
    <name evidence="1" type="ORF">CLIB1444_06S05578</name>
</gene>